<feature type="non-terminal residue" evidence="3">
    <location>
        <position position="220"/>
    </location>
</feature>
<comment type="caution">
    <text evidence="3">The sequence shown here is derived from an EMBL/GenBank/DDBJ whole genome shotgun (WGS) entry which is preliminary data.</text>
</comment>
<keyword evidence="4" id="KW-1185">Reference proteome</keyword>
<evidence type="ECO:0000256" key="1">
    <source>
        <dbReference type="PROSITE-ProRule" id="PRU10141"/>
    </source>
</evidence>
<dbReference type="PANTHER" id="PTHR11909">
    <property type="entry name" value="CASEIN KINASE-RELATED"/>
    <property type="match status" value="1"/>
</dbReference>
<sequence>IVYVEDGRQFIVEKMLGKGGFGEVYKVHSSKDPDKKLAMKVEKRELDPKKKNSHLRLKIDVFLRVERVADSFCDKTHFVKMHAKGNAKTFTFYVMDLIWASLRDIVEDILKNVSFSPSTKIQIARQTLKGIEALHELGYIYRDIKSANFAVGLPPNDNIIYLTDFGIARPYRNEITATRLRQASMIRIRVLRYASARALEHQEQSRRDDLEVWMYMMIQV</sequence>
<organism evidence="3 4">
    <name type="scientific">Pristionchus mayeri</name>
    <dbReference type="NCBI Taxonomy" id="1317129"/>
    <lineage>
        <taxon>Eukaryota</taxon>
        <taxon>Metazoa</taxon>
        <taxon>Ecdysozoa</taxon>
        <taxon>Nematoda</taxon>
        <taxon>Chromadorea</taxon>
        <taxon>Rhabditida</taxon>
        <taxon>Rhabditina</taxon>
        <taxon>Diplogasteromorpha</taxon>
        <taxon>Diplogasteroidea</taxon>
        <taxon>Neodiplogasteridae</taxon>
        <taxon>Pristionchus</taxon>
    </lineage>
</organism>
<dbReference type="GO" id="GO:0005524">
    <property type="term" value="F:ATP binding"/>
    <property type="evidence" value="ECO:0007669"/>
    <property type="project" value="UniProtKB-UniRule"/>
</dbReference>
<dbReference type="PROSITE" id="PS00107">
    <property type="entry name" value="PROTEIN_KINASE_ATP"/>
    <property type="match status" value="1"/>
</dbReference>
<evidence type="ECO:0000259" key="2">
    <source>
        <dbReference type="PROSITE" id="PS50011"/>
    </source>
</evidence>
<dbReference type="EMBL" id="BTRK01000004">
    <property type="protein sequence ID" value="GMR50375.1"/>
    <property type="molecule type" value="Genomic_DNA"/>
</dbReference>
<dbReference type="SMART" id="SM00220">
    <property type="entry name" value="S_TKc"/>
    <property type="match status" value="1"/>
</dbReference>
<dbReference type="Pfam" id="PF00069">
    <property type="entry name" value="Pkinase"/>
    <property type="match status" value="1"/>
</dbReference>
<proteinExistence type="predicted"/>
<feature type="domain" description="Protein kinase" evidence="2">
    <location>
        <begin position="10"/>
        <end position="220"/>
    </location>
</feature>
<feature type="non-terminal residue" evidence="3">
    <location>
        <position position="1"/>
    </location>
</feature>
<evidence type="ECO:0000313" key="4">
    <source>
        <dbReference type="Proteomes" id="UP001328107"/>
    </source>
</evidence>
<keyword evidence="1" id="KW-0547">Nucleotide-binding</keyword>
<evidence type="ECO:0000313" key="3">
    <source>
        <dbReference type="EMBL" id="GMR50375.1"/>
    </source>
</evidence>
<feature type="binding site" evidence="1">
    <location>
        <position position="40"/>
    </location>
    <ligand>
        <name>ATP</name>
        <dbReference type="ChEBI" id="CHEBI:30616"/>
    </ligand>
</feature>
<gene>
    <name evidence="3" type="ORF">PMAYCL1PPCAC_20570</name>
</gene>
<dbReference type="InterPro" id="IPR050235">
    <property type="entry name" value="CK1_Ser-Thr_kinase"/>
</dbReference>
<accession>A0AAN5CTR3</accession>
<dbReference type="GO" id="GO:0004672">
    <property type="term" value="F:protein kinase activity"/>
    <property type="evidence" value="ECO:0007669"/>
    <property type="project" value="InterPro"/>
</dbReference>
<dbReference type="AlphaFoldDB" id="A0AAN5CTR3"/>
<dbReference type="PROSITE" id="PS50011">
    <property type="entry name" value="PROTEIN_KINASE_DOM"/>
    <property type="match status" value="1"/>
</dbReference>
<dbReference type="Proteomes" id="UP001328107">
    <property type="component" value="Unassembled WGS sequence"/>
</dbReference>
<name>A0AAN5CTR3_9BILA</name>
<dbReference type="InterPro" id="IPR000719">
    <property type="entry name" value="Prot_kinase_dom"/>
</dbReference>
<dbReference type="InterPro" id="IPR017441">
    <property type="entry name" value="Protein_kinase_ATP_BS"/>
</dbReference>
<dbReference type="SUPFAM" id="SSF56112">
    <property type="entry name" value="Protein kinase-like (PK-like)"/>
    <property type="match status" value="1"/>
</dbReference>
<reference evidence="4" key="1">
    <citation type="submission" date="2022-10" db="EMBL/GenBank/DDBJ databases">
        <title>Genome assembly of Pristionchus species.</title>
        <authorList>
            <person name="Yoshida K."/>
            <person name="Sommer R.J."/>
        </authorList>
    </citation>
    <scope>NUCLEOTIDE SEQUENCE [LARGE SCALE GENOMIC DNA]</scope>
    <source>
        <strain evidence="4">RS5460</strain>
    </source>
</reference>
<keyword evidence="1" id="KW-0067">ATP-binding</keyword>
<protein>
    <recommendedName>
        <fullName evidence="2">Protein kinase domain-containing protein</fullName>
    </recommendedName>
</protein>
<dbReference type="Gene3D" id="1.10.510.10">
    <property type="entry name" value="Transferase(Phosphotransferase) domain 1"/>
    <property type="match status" value="1"/>
</dbReference>
<dbReference type="InterPro" id="IPR011009">
    <property type="entry name" value="Kinase-like_dom_sf"/>
</dbReference>